<keyword evidence="3" id="KW-0560">Oxidoreductase</keyword>
<dbReference type="GO" id="GO:0046491">
    <property type="term" value="P:L-methylmalonyl-CoA metabolic process"/>
    <property type="evidence" value="ECO:0007669"/>
    <property type="project" value="TreeGrafter"/>
</dbReference>
<dbReference type="InterPro" id="IPR037523">
    <property type="entry name" value="VOC_core"/>
</dbReference>
<dbReference type="RefSeq" id="WP_072939300.1">
    <property type="nucleotide sequence ID" value="NZ_FNSV01000005.1"/>
</dbReference>
<dbReference type="AlphaFoldDB" id="A0A1H4TJ71"/>
<dbReference type="GO" id="GO:0051213">
    <property type="term" value="F:dioxygenase activity"/>
    <property type="evidence" value="ECO:0007669"/>
    <property type="project" value="UniProtKB-KW"/>
</dbReference>
<sequence length="148" mass="15996">MTPPFDAVHHVCIVVPDIDAAIAFYEKVGIGGWQDFPPLSAFTDLDVPDLDAFLDLTYKYTDAPGLQLQLCEPGPGNSPQRQFLDRTGGGVFHIGFVVDDVDAGAQAARAVGLEPWMYGRRPDSTGFTYLQTPPSAGVTLEIRQSPNS</sequence>
<keyword evidence="3" id="KW-0223">Dioxygenase</keyword>
<dbReference type="SUPFAM" id="SSF54593">
    <property type="entry name" value="Glyoxalase/Bleomycin resistance protein/Dihydroxybiphenyl dioxygenase"/>
    <property type="match status" value="1"/>
</dbReference>
<organism evidence="3 4">
    <name type="scientific">Rhodococcus koreensis</name>
    <dbReference type="NCBI Taxonomy" id="99653"/>
    <lineage>
        <taxon>Bacteria</taxon>
        <taxon>Bacillati</taxon>
        <taxon>Actinomycetota</taxon>
        <taxon>Actinomycetes</taxon>
        <taxon>Mycobacteriales</taxon>
        <taxon>Nocardiaceae</taxon>
        <taxon>Rhodococcus</taxon>
    </lineage>
</organism>
<name>A0A1H4TJ71_9NOCA</name>
<dbReference type="Proteomes" id="UP000183561">
    <property type="component" value="Unassembled WGS sequence"/>
</dbReference>
<dbReference type="GO" id="GO:0046872">
    <property type="term" value="F:metal ion binding"/>
    <property type="evidence" value="ECO:0007669"/>
    <property type="project" value="UniProtKB-KW"/>
</dbReference>
<evidence type="ECO:0000313" key="4">
    <source>
        <dbReference type="Proteomes" id="UP000183561"/>
    </source>
</evidence>
<keyword evidence="1" id="KW-0479">Metal-binding</keyword>
<protein>
    <submittedName>
        <fullName evidence="3">Catechol 2,3-dioxygenase</fullName>
    </submittedName>
</protein>
<reference evidence="4" key="1">
    <citation type="submission" date="2016-10" db="EMBL/GenBank/DDBJ databases">
        <authorList>
            <person name="Varghese N."/>
            <person name="Submissions S."/>
        </authorList>
    </citation>
    <scope>NUCLEOTIDE SEQUENCE [LARGE SCALE GENOMIC DNA]</scope>
    <source>
        <strain evidence="4">DSM 44498</strain>
    </source>
</reference>
<proteinExistence type="predicted"/>
<dbReference type="Pfam" id="PF13669">
    <property type="entry name" value="Glyoxalase_4"/>
    <property type="match status" value="1"/>
</dbReference>
<dbReference type="OrthoDB" id="9792173at2"/>
<dbReference type="EMBL" id="FNSV01000005">
    <property type="protein sequence ID" value="SEC56290.1"/>
    <property type="molecule type" value="Genomic_DNA"/>
</dbReference>
<dbReference type="InterPro" id="IPR029068">
    <property type="entry name" value="Glyas_Bleomycin-R_OHBP_Dase"/>
</dbReference>
<gene>
    <name evidence="3" type="ORF">SAMN04490239_4553</name>
</gene>
<dbReference type="InterPro" id="IPR051785">
    <property type="entry name" value="MMCE/EMCE_epimerase"/>
</dbReference>
<keyword evidence="4" id="KW-1185">Reference proteome</keyword>
<accession>A0A1H4TJ71</accession>
<dbReference type="Gene3D" id="3.10.180.10">
    <property type="entry name" value="2,3-Dihydroxybiphenyl 1,2-Dioxygenase, domain 1"/>
    <property type="match status" value="1"/>
</dbReference>
<dbReference type="GO" id="GO:0004493">
    <property type="term" value="F:methylmalonyl-CoA epimerase activity"/>
    <property type="evidence" value="ECO:0007669"/>
    <property type="project" value="TreeGrafter"/>
</dbReference>
<dbReference type="PANTHER" id="PTHR43048:SF3">
    <property type="entry name" value="METHYLMALONYL-COA EPIMERASE, MITOCHONDRIAL"/>
    <property type="match status" value="1"/>
</dbReference>
<evidence type="ECO:0000259" key="2">
    <source>
        <dbReference type="PROSITE" id="PS51819"/>
    </source>
</evidence>
<dbReference type="PANTHER" id="PTHR43048">
    <property type="entry name" value="METHYLMALONYL-COA EPIMERASE"/>
    <property type="match status" value="1"/>
</dbReference>
<dbReference type="PROSITE" id="PS51819">
    <property type="entry name" value="VOC"/>
    <property type="match status" value="1"/>
</dbReference>
<evidence type="ECO:0000256" key="1">
    <source>
        <dbReference type="ARBA" id="ARBA00022723"/>
    </source>
</evidence>
<feature type="domain" description="VOC" evidence="2">
    <location>
        <begin position="7"/>
        <end position="145"/>
    </location>
</feature>
<evidence type="ECO:0000313" key="3">
    <source>
        <dbReference type="EMBL" id="SEC56290.1"/>
    </source>
</evidence>